<sequence>MRRNDVLPTMSTGKGTSYIVDIGRSDDKSNMDPSREPSLDGAKVALFSKPEPVPTELDDGEGGSNKKEDPRFTAYSPLAYTHNVDLSAYDTLEFLDLPYMMRGHTNLSLDLGELEVGVSQDNPKLDSEMITSLILPMVKVDPTTAMLVLIANICSKFKYTSSYHNVWIAKQTVLEKMHSGWDVSHNEDGDRRIFPIAFAITPEELGDN</sequence>
<dbReference type="AlphaFoldDB" id="A0A9D3UE53"/>
<comment type="caution">
    <text evidence="2">The sequence shown here is derived from an EMBL/GenBank/DDBJ whole genome shotgun (WGS) entry which is preliminary data.</text>
</comment>
<keyword evidence="3" id="KW-1185">Reference proteome</keyword>
<evidence type="ECO:0000256" key="1">
    <source>
        <dbReference type="SAM" id="MobiDB-lite"/>
    </source>
</evidence>
<feature type="region of interest" description="Disordered" evidence="1">
    <location>
        <begin position="1"/>
        <end position="69"/>
    </location>
</feature>
<reference evidence="2 3" key="1">
    <citation type="journal article" date="2021" name="Plant Biotechnol. J.">
        <title>Multi-omics assisted identification of the key and species-specific regulatory components of drought-tolerant mechanisms in Gossypium stocksii.</title>
        <authorList>
            <person name="Yu D."/>
            <person name="Ke L."/>
            <person name="Zhang D."/>
            <person name="Wu Y."/>
            <person name="Sun Y."/>
            <person name="Mei J."/>
            <person name="Sun J."/>
            <person name="Sun Y."/>
        </authorList>
    </citation>
    <scope>NUCLEOTIDE SEQUENCE [LARGE SCALE GENOMIC DNA]</scope>
    <source>
        <strain evidence="3">cv. E1</strain>
        <tissue evidence="2">Leaf</tissue>
    </source>
</reference>
<evidence type="ECO:0000313" key="3">
    <source>
        <dbReference type="Proteomes" id="UP000828251"/>
    </source>
</evidence>
<protein>
    <submittedName>
        <fullName evidence="2">Uncharacterized protein</fullName>
    </submittedName>
</protein>
<dbReference type="EMBL" id="JAIQCV010000012">
    <property type="protein sequence ID" value="KAH1038810.1"/>
    <property type="molecule type" value="Genomic_DNA"/>
</dbReference>
<accession>A0A9D3UE53</accession>
<feature type="compositionally biased region" description="Basic and acidic residues" evidence="1">
    <location>
        <begin position="23"/>
        <end position="38"/>
    </location>
</feature>
<organism evidence="2 3">
    <name type="scientific">Gossypium stocksii</name>
    <dbReference type="NCBI Taxonomy" id="47602"/>
    <lineage>
        <taxon>Eukaryota</taxon>
        <taxon>Viridiplantae</taxon>
        <taxon>Streptophyta</taxon>
        <taxon>Embryophyta</taxon>
        <taxon>Tracheophyta</taxon>
        <taxon>Spermatophyta</taxon>
        <taxon>Magnoliopsida</taxon>
        <taxon>eudicotyledons</taxon>
        <taxon>Gunneridae</taxon>
        <taxon>Pentapetalae</taxon>
        <taxon>rosids</taxon>
        <taxon>malvids</taxon>
        <taxon>Malvales</taxon>
        <taxon>Malvaceae</taxon>
        <taxon>Malvoideae</taxon>
        <taxon>Gossypium</taxon>
    </lineage>
</organism>
<dbReference type="OrthoDB" id="1435097at2759"/>
<dbReference type="Proteomes" id="UP000828251">
    <property type="component" value="Unassembled WGS sequence"/>
</dbReference>
<name>A0A9D3UE53_9ROSI</name>
<evidence type="ECO:0000313" key="2">
    <source>
        <dbReference type="EMBL" id="KAH1038810.1"/>
    </source>
</evidence>
<proteinExistence type="predicted"/>
<gene>
    <name evidence="2" type="ORF">J1N35_040553</name>
</gene>